<evidence type="ECO:0000313" key="2">
    <source>
        <dbReference type="EMBL" id="KAL2459855.1"/>
    </source>
</evidence>
<sequence>METVLQEESRASAAAVNAEIRRTKARLLENAPESQRSESHGYTKEATSAPNTTHGLEDFDSSDDEVNPTHADVPEEETINAHIFFTAETSWSNNRDVIAQSMWVNHNPNADAEIEFD</sequence>
<keyword evidence="3" id="KW-1185">Reference proteome</keyword>
<feature type="region of interest" description="Disordered" evidence="1">
    <location>
        <begin position="25"/>
        <end position="78"/>
    </location>
</feature>
<evidence type="ECO:0000313" key="3">
    <source>
        <dbReference type="Proteomes" id="UP001604277"/>
    </source>
</evidence>
<protein>
    <submittedName>
        <fullName evidence="2">Uncharacterized protein</fullName>
    </submittedName>
</protein>
<dbReference type="EMBL" id="JBFOLJ010000021">
    <property type="protein sequence ID" value="KAL2459855.1"/>
    <property type="molecule type" value="Genomic_DNA"/>
</dbReference>
<name>A0ABD1P7J7_9LAMI</name>
<proteinExistence type="predicted"/>
<reference evidence="3" key="1">
    <citation type="submission" date="2024-07" db="EMBL/GenBank/DDBJ databases">
        <title>Two chromosome-level genome assemblies of Korean endemic species Abeliophyllum distichum and Forsythia ovata (Oleaceae).</title>
        <authorList>
            <person name="Jang H."/>
        </authorList>
    </citation>
    <scope>NUCLEOTIDE SEQUENCE [LARGE SCALE GENOMIC DNA]</scope>
</reference>
<feature type="compositionally biased region" description="Polar residues" evidence="1">
    <location>
        <begin position="45"/>
        <end position="54"/>
    </location>
</feature>
<accession>A0ABD1P7J7</accession>
<gene>
    <name evidence="2" type="ORF">Fot_54599</name>
</gene>
<comment type="caution">
    <text evidence="2">The sequence shown here is derived from an EMBL/GenBank/DDBJ whole genome shotgun (WGS) entry which is preliminary data.</text>
</comment>
<dbReference type="AlphaFoldDB" id="A0ABD1P7J7"/>
<organism evidence="2 3">
    <name type="scientific">Forsythia ovata</name>
    <dbReference type="NCBI Taxonomy" id="205694"/>
    <lineage>
        <taxon>Eukaryota</taxon>
        <taxon>Viridiplantae</taxon>
        <taxon>Streptophyta</taxon>
        <taxon>Embryophyta</taxon>
        <taxon>Tracheophyta</taxon>
        <taxon>Spermatophyta</taxon>
        <taxon>Magnoliopsida</taxon>
        <taxon>eudicotyledons</taxon>
        <taxon>Gunneridae</taxon>
        <taxon>Pentapetalae</taxon>
        <taxon>asterids</taxon>
        <taxon>lamiids</taxon>
        <taxon>Lamiales</taxon>
        <taxon>Oleaceae</taxon>
        <taxon>Forsythieae</taxon>
        <taxon>Forsythia</taxon>
    </lineage>
</organism>
<dbReference type="Proteomes" id="UP001604277">
    <property type="component" value="Unassembled WGS sequence"/>
</dbReference>
<evidence type="ECO:0000256" key="1">
    <source>
        <dbReference type="SAM" id="MobiDB-lite"/>
    </source>
</evidence>